<dbReference type="GO" id="GO:0008897">
    <property type="term" value="F:holo-[acyl-carrier-protein] synthase activity"/>
    <property type="evidence" value="ECO:0007669"/>
    <property type="project" value="UniProtKB-UniRule"/>
</dbReference>
<keyword evidence="4 8" id="KW-0276">Fatty acid metabolism</keyword>
<reference evidence="10 11" key="2">
    <citation type="journal article" date="2010" name="Stand. Genomic Sci.">
        <title>Complete genome sequence of Nakamurella multipartita type strain (Y-104).</title>
        <authorList>
            <person name="Tice H."/>
            <person name="Mayilraj S."/>
            <person name="Sims D."/>
            <person name="Lapidus A."/>
            <person name="Nolan M."/>
            <person name="Lucas S."/>
            <person name="Glavina Del Rio T."/>
            <person name="Copeland A."/>
            <person name="Cheng J.F."/>
            <person name="Meincke L."/>
            <person name="Bruce D."/>
            <person name="Goodwin L."/>
            <person name="Pitluck S."/>
            <person name="Ivanova N."/>
            <person name="Mavromatis K."/>
            <person name="Ovchinnikova G."/>
            <person name="Pati A."/>
            <person name="Chen A."/>
            <person name="Palaniappan K."/>
            <person name="Land M."/>
            <person name="Hauser L."/>
            <person name="Chang Y.J."/>
            <person name="Jeffries C.D."/>
            <person name="Detter J.C."/>
            <person name="Brettin T."/>
            <person name="Rohde M."/>
            <person name="Goker M."/>
            <person name="Bristow J."/>
            <person name="Eisen J.A."/>
            <person name="Markowitz V."/>
            <person name="Hugenholtz P."/>
            <person name="Kyrpides N.C."/>
            <person name="Klenk H.P."/>
            <person name="Chen F."/>
        </authorList>
    </citation>
    <scope>NUCLEOTIDE SEQUENCE [LARGE SCALE GENOMIC DNA]</scope>
    <source>
        <strain evidence="11">ATCC 700099 / DSM 44233 / CIP 104796 / JCM 9543 / NBRC 105858 / Y-104</strain>
    </source>
</reference>
<dbReference type="InterPro" id="IPR037143">
    <property type="entry name" value="4-PPantetheinyl_Trfase_dom_sf"/>
</dbReference>
<evidence type="ECO:0000256" key="2">
    <source>
        <dbReference type="ARBA" id="ARBA00022679"/>
    </source>
</evidence>
<evidence type="ECO:0000313" key="10">
    <source>
        <dbReference type="EMBL" id="ACV77595.1"/>
    </source>
</evidence>
<dbReference type="STRING" id="479431.Namu_1188"/>
<evidence type="ECO:0000256" key="6">
    <source>
        <dbReference type="ARBA" id="ARBA00023098"/>
    </source>
</evidence>
<evidence type="ECO:0000256" key="1">
    <source>
        <dbReference type="ARBA" id="ARBA00022516"/>
    </source>
</evidence>
<evidence type="ECO:0000256" key="7">
    <source>
        <dbReference type="ARBA" id="ARBA00023160"/>
    </source>
</evidence>
<dbReference type="InterPro" id="IPR008278">
    <property type="entry name" value="4-PPantetheinyl_Trfase_dom"/>
</dbReference>
<keyword evidence="8" id="KW-0963">Cytoplasm</keyword>
<dbReference type="HOGENOM" id="CLU_089696_0_2_11"/>
<dbReference type="AlphaFoldDB" id="C8XCN0"/>
<evidence type="ECO:0000256" key="3">
    <source>
        <dbReference type="ARBA" id="ARBA00022723"/>
    </source>
</evidence>
<proteinExistence type="inferred from homology"/>
<evidence type="ECO:0000256" key="4">
    <source>
        <dbReference type="ARBA" id="ARBA00022832"/>
    </source>
</evidence>
<keyword evidence="1 8" id="KW-0444">Lipid biosynthesis</keyword>
<dbReference type="SUPFAM" id="SSF56214">
    <property type="entry name" value="4'-phosphopantetheinyl transferase"/>
    <property type="match status" value="1"/>
</dbReference>
<evidence type="ECO:0000256" key="5">
    <source>
        <dbReference type="ARBA" id="ARBA00022842"/>
    </source>
</evidence>
<evidence type="ECO:0000259" key="9">
    <source>
        <dbReference type="Pfam" id="PF01648"/>
    </source>
</evidence>
<dbReference type="InterPro" id="IPR004568">
    <property type="entry name" value="Ppantetheine-prot_Trfase_dom"/>
</dbReference>
<dbReference type="HAMAP" id="MF_00101">
    <property type="entry name" value="AcpS"/>
    <property type="match status" value="1"/>
</dbReference>
<keyword evidence="3 8" id="KW-0479">Metal-binding</keyword>
<dbReference type="NCBIfam" id="NF000832">
    <property type="entry name" value="PRK00070.3-2"/>
    <property type="match status" value="1"/>
</dbReference>
<comment type="catalytic activity">
    <reaction evidence="8">
        <text>apo-[ACP] + CoA = holo-[ACP] + adenosine 3',5'-bisphosphate + H(+)</text>
        <dbReference type="Rhea" id="RHEA:12068"/>
        <dbReference type="Rhea" id="RHEA-COMP:9685"/>
        <dbReference type="Rhea" id="RHEA-COMP:9690"/>
        <dbReference type="ChEBI" id="CHEBI:15378"/>
        <dbReference type="ChEBI" id="CHEBI:29999"/>
        <dbReference type="ChEBI" id="CHEBI:57287"/>
        <dbReference type="ChEBI" id="CHEBI:58343"/>
        <dbReference type="ChEBI" id="CHEBI:64479"/>
        <dbReference type="EC" id="2.7.8.7"/>
    </reaction>
</comment>
<dbReference type="Gene3D" id="3.90.470.20">
    <property type="entry name" value="4'-phosphopantetheinyl transferase domain"/>
    <property type="match status" value="1"/>
</dbReference>
<dbReference type="GO" id="GO:0000287">
    <property type="term" value="F:magnesium ion binding"/>
    <property type="evidence" value="ECO:0007669"/>
    <property type="project" value="UniProtKB-UniRule"/>
</dbReference>
<dbReference type="Proteomes" id="UP000002218">
    <property type="component" value="Chromosome"/>
</dbReference>
<dbReference type="NCBIfam" id="TIGR00556">
    <property type="entry name" value="pantethn_trn"/>
    <property type="match status" value="1"/>
</dbReference>
<comment type="similarity">
    <text evidence="8">Belongs to the P-Pant transferase superfamily. AcpS family.</text>
</comment>
<protein>
    <recommendedName>
        <fullName evidence="8">Holo-[acyl-carrier-protein] synthase</fullName>
        <shortName evidence="8">Holo-ACP synthase</shortName>
        <ecNumber evidence="8">2.7.8.7</ecNumber>
    </recommendedName>
    <alternativeName>
        <fullName evidence="8">4'-phosphopantetheinyl transferase AcpS</fullName>
    </alternativeName>
</protein>
<accession>C8XCN0</accession>
<keyword evidence="11" id="KW-1185">Reference proteome</keyword>
<dbReference type="EMBL" id="CP001737">
    <property type="protein sequence ID" value="ACV77595.1"/>
    <property type="molecule type" value="Genomic_DNA"/>
</dbReference>
<dbReference type="NCBIfam" id="TIGR00516">
    <property type="entry name" value="acpS"/>
    <property type="match status" value="1"/>
</dbReference>
<dbReference type="InParanoid" id="C8XCN0"/>
<comment type="function">
    <text evidence="8">Transfers the 4'-phosphopantetheine moiety from coenzyme A to a Ser of acyl-carrier-protein.</text>
</comment>
<keyword evidence="5 8" id="KW-0460">Magnesium</keyword>
<feature type="domain" description="4'-phosphopantetheinyl transferase" evidence="9">
    <location>
        <begin position="9"/>
        <end position="102"/>
    </location>
</feature>
<dbReference type="Pfam" id="PF01648">
    <property type="entry name" value="ACPS"/>
    <property type="match status" value="1"/>
</dbReference>
<gene>
    <name evidence="8" type="primary">acpS</name>
    <name evidence="10" type="ordered locus">Namu_1188</name>
</gene>
<feature type="binding site" evidence="8">
    <location>
        <position position="13"/>
    </location>
    <ligand>
        <name>Mg(2+)</name>
        <dbReference type="ChEBI" id="CHEBI:18420"/>
    </ligand>
</feature>
<dbReference type="InterPro" id="IPR002582">
    <property type="entry name" value="ACPS"/>
</dbReference>
<keyword evidence="7 8" id="KW-0275">Fatty acid biosynthesis</keyword>
<keyword evidence="6 8" id="KW-0443">Lipid metabolism</keyword>
<dbReference type="GO" id="GO:0005737">
    <property type="term" value="C:cytoplasm"/>
    <property type="evidence" value="ECO:0007669"/>
    <property type="project" value="UniProtKB-SubCell"/>
</dbReference>
<sequence>MPVGASVVAVGIDVVAVDRFAAALARTPTLARRLFNPDEQVTATGHPRGPASLAARFAVKEAVAKALGVPAGMDWHDCRVVSELSGRPVLQVSQTVADAAAAQGITDWRISVSHDAGIAAAVVLAIGPARTESTP</sequence>
<organism evidence="10 11">
    <name type="scientific">Nakamurella multipartita (strain ATCC 700099 / DSM 44233 / CIP 104796 / JCM 9543 / NBRC 105858 / Y-104)</name>
    <name type="common">Microsphaera multipartita</name>
    <dbReference type="NCBI Taxonomy" id="479431"/>
    <lineage>
        <taxon>Bacteria</taxon>
        <taxon>Bacillati</taxon>
        <taxon>Actinomycetota</taxon>
        <taxon>Actinomycetes</taxon>
        <taxon>Nakamurellales</taxon>
        <taxon>Nakamurellaceae</taxon>
        <taxon>Nakamurella</taxon>
    </lineage>
</organism>
<name>C8XCN0_NAKMY</name>
<feature type="binding site" evidence="8">
    <location>
        <position position="61"/>
    </location>
    <ligand>
        <name>Mg(2+)</name>
        <dbReference type="ChEBI" id="CHEBI:18420"/>
    </ligand>
</feature>
<dbReference type="EC" id="2.7.8.7" evidence="8"/>
<evidence type="ECO:0000313" key="11">
    <source>
        <dbReference type="Proteomes" id="UP000002218"/>
    </source>
</evidence>
<comment type="cofactor">
    <cofactor evidence="8">
        <name>Mg(2+)</name>
        <dbReference type="ChEBI" id="CHEBI:18420"/>
    </cofactor>
</comment>
<reference evidence="11" key="1">
    <citation type="submission" date="2009-09" db="EMBL/GenBank/DDBJ databases">
        <title>The complete genome of Nakamurella multipartita DSM 44233.</title>
        <authorList>
            <consortium name="US DOE Joint Genome Institute (JGI-PGF)"/>
            <person name="Lucas S."/>
            <person name="Copeland A."/>
            <person name="Lapidus A."/>
            <person name="Glavina del Rio T."/>
            <person name="Dalin E."/>
            <person name="Tice H."/>
            <person name="Bruce D."/>
            <person name="Goodwin L."/>
            <person name="Pitluck S."/>
            <person name="Kyrpides N."/>
            <person name="Mavromatis K."/>
            <person name="Ivanova N."/>
            <person name="Ovchinnikova G."/>
            <person name="Sims D."/>
            <person name="Meincke L."/>
            <person name="Brettin T."/>
            <person name="Detter J.C."/>
            <person name="Han C."/>
            <person name="Larimer F."/>
            <person name="Land M."/>
            <person name="Hauser L."/>
            <person name="Markowitz V."/>
            <person name="Cheng J.-F."/>
            <person name="Hugenholtz P."/>
            <person name="Woyke T."/>
            <person name="Wu D."/>
            <person name="Klenk H.-P."/>
            <person name="Eisen J.A."/>
        </authorList>
    </citation>
    <scope>NUCLEOTIDE SEQUENCE [LARGE SCALE GENOMIC DNA]</scope>
    <source>
        <strain evidence="11">ATCC 700099 / DSM 44233 / CIP 104796 / JCM 9543 / NBRC 105858 / Y-104</strain>
    </source>
</reference>
<comment type="subcellular location">
    <subcellularLocation>
        <location evidence="8">Cytoplasm</location>
    </subcellularLocation>
</comment>
<keyword evidence="2 8" id="KW-0808">Transferase</keyword>
<dbReference type="GO" id="GO:0006633">
    <property type="term" value="P:fatty acid biosynthetic process"/>
    <property type="evidence" value="ECO:0007669"/>
    <property type="project" value="UniProtKB-UniRule"/>
</dbReference>
<evidence type="ECO:0000256" key="8">
    <source>
        <dbReference type="HAMAP-Rule" id="MF_00101"/>
    </source>
</evidence>
<dbReference type="eggNOG" id="COG0736">
    <property type="taxonomic scope" value="Bacteria"/>
</dbReference>
<dbReference type="KEGG" id="nml:Namu_1188"/>